<accession>A0ABS5CDH3</accession>
<keyword evidence="2" id="KW-1185">Reference proteome</keyword>
<comment type="caution">
    <text evidence="1">The sequence shown here is derived from an EMBL/GenBank/DDBJ whole genome shotgun (WGS) entry which is preliminary data.</text>
</comment>
<dbReference type="RefSeq" id="WP_210658888.1">
    <property type="nucleotide sequence ID" value="NZ_JAGKSP010000005.1"/>
</dbReference>
<gene>
    <name evidence="1" type="ORF">I8J30_14775</name>
</gene>
<evidence type="ECO:0000313" key="2">
    <source>
        <dbReference type="Proteomes" id="UP000673394"/>
    </source>
</evidence>
<evidence type="ECO:0000313" key="1">
    <source>
        <dbReference type="EMBL" id="MBP3963978.1"/>
    </source>
</evidence>
<dbReference type="EMBL" id="JAGKSP010000005">
    <property type="protein sequence ID" value="MBP3963978.1"/>
    <property type="molecule type" value="Genomic_DNA"/>
</dbReference>
<reference evidence="1 2" key="1">
    <citation type="submission" date="2021-04" db="EMBL/GenBank/DDBJ databases">
        <title>Paenibacillus sp. DLE-14 whole genome sequence.</title>
        <authorList>
            <person name="Ham Y.J."/>
        </authorList>
    </citation>
    <scope>NUCLEOTIDE SEQUENCE [LARGE SCALE GENOMIC DNA]</scope>
    <source>
        <strain evidence="1 2">DLE-14</strain>
    </source>
</reference>
<dbReference type="Proteomes" id="UP000673394">
    <property type="component" value="Unassembled WGS sequence"/>
</dbReference>
<protein>
    <recommendedName>
        <fullName evidence="3">Dabb family protein</fullName>
    </recommendedName>
</protein>
<sequence>MKVKVRLVQRFQAASKEQFLTLERQFALLERENPAFPKGKRYLPYSGREAGNTLIWECEFESLEAANQALIFLEQDTSHEELAQRQLPYFQDAYTEIYRLLED</sequence>
<organism evidence="1 2">
    <name type="scientific">Paenibacillus lignilyticus</name>
    <dbReference type="NCBI Taxonomy" id="1172615"/>
    <lineage>
        <taxon>Bacteria</taxon>
        <taxon>Bacillati</taxon>
        <taxon>Bacillota</taxon>
        <taxon>Bacilli</taxon>
        <taxon>Bacillales</taxon>
        <taxon>Paenibacillaceae</taxon>
        <taxon>Paenibacillus</taxon>
    </lineage>
</organism>
<evidence type="ECO:0008006" key="3">
    <source>
        <dbReference type="Google" id="ProtNLM"/>
    </source>
</evidence>
<proteinExistence type="predicted"/>
<name>A0ABS5CDH3_9BACL</name>